<reference evidence="2 3" key="1">
    <citation type="submission" date="2018-05" db="EMBL/GenBank/DDBJ databases">
        <title>Vibrio limimaris sp. nov., isolated from marine sediment.</title>
        <authorList>
            <person name="Li C.-M."/>
        </authorList>
    </citation>
    <scope>NUCLEOTIDE SEQUENCE [LARGE SCALE GENOMIC DNA]</scope>
    <source>
        <strain evidence="2 3">E4404</strain>
    </source>
</reference>
<gene>
    <name evidence="2" type="ORF">DI392_02415</name>
</gene>
<dbReference type="PANTHER" id="PTHR40590">
    <property type="entry name" value="CYTOPLASMIC PROTEIN-RELATED"/>
    <property type="match status" value="1"/>
</dbReference>
<sequence length="291" mass="33107">MVMCKKITASLFLCSLFFIQNALAEPLYWKAEKGAHELLIFGSIHMGTPDMYPLPETIIDHLHHSQALITEINLSDVADPQFYTTTEMTRDILNEQQKKRLSDIADELSLPVPMLLDRPSWQSALALQITQFVQLGFSPDYGIDQHLTNLALGKDISILGLETAGYQLQLFSQDNRTGRVLLIDTLNHWERNKKINRCLLETWKAGNSHQLLQLADESEIETELTERFIYTRNQNWAEKLDDPAFLTKPGKYTVAVGAMHLVGPQNLIDLLRKKGFSINRLSKSEPVDCEL</sequence>
<organism evidence="2 3">
    <name type="scientific">Vibrio albus</name>
    <dbReference type="NCBI Taxonomy" id="2200953"/>
    <lineage>
        <taxon>Bacteria</taxon>
        <taxon>Pseudomonadati</taxon>
        <taxon>Pseudomonadota</taxon>
        <taxon>Gammaproteobacteria</taxon>
        <taxon>Vibrionales</taxon>
        <taxon>Vibrionaceae</taxon>
        <taxon>Vibrio</taxon>
    </lineage>
</organism>
<dbReference type="InterPro" id="IPR047111">
    <property type="entry name" value="YbaP-like"/>
</dbReference>
<keyword evidence="3" id="KW-1185">Reference proteome</keyword>
<dbReference type="AlphaFoldDB" id="A0A2U3BEH8"/>
<dbReference type="EMBL" id="QFWT01000001">
    <property type="protein sequence ID" value="PWI35154.1"/>
    <property type="molecule type" value="Genomic_DNA"/>
</dbReference>
<dbReference type="PANTHER" id="PTHR40590:SF1">
    <property type="entry name" value="CYTOPLASMIC PROTEIN"/>
    <property type="match status" value="1"/>
</dbReference>
<dbReference type="InterPro" id="IPR002816">
    <property type="entry name" value="TraB/PrgY/GumN_fam"/>
</dbReference>
<comment type="caution">
    <text evidence="2">The sequence shown here is derived from an EMBL/GenBank/DDBJ whole genome shotgun (WGS) entry which is preliminary data.</text>
</comment>
<feature type="chain" id="PRO_5015564643" evidence="1">
    <location>
        <begin position="25"/>
        <end position="291"/>
    </location>
</feature>
<dbReference type="Proteomes" id="UP000245362">
    <property type="component" value="Unassembled WGS sequence"/>
</dbReference>
<dbReference type="Pfam" id="PF01963">
    <property type="entry name" value="TraB_PrgY_gumN"/>
    <property type="match status" value="1"/>
</dbReference>
<feature type="signal peptide" evidence="1">
    <location>
        <begin position="1"/>
        <end position="24"/>
    </location>
</feature>
<proteinExistence type="predicted"/>
<dbReference type="CDD" id="cd14789">
    <property type="entry name" value="Tiki"/>
    <property type="match status" value="1"/>
</dbReference>
<protein>
    <submittedName>
        <fullName evidence="2">TraB/GumN family protein</fullName>
    </submittedName>
</protein>
<name>A0A2U3BEH8_9VIBR</name>
<evidence type="ECO:0000313" key="2">
    <source>
        <dbReference type="EMBL" id="PWI35154.1"/>
    </source>
</evidence>
<accession>A0A2U3BEH8</accession>
<keyword evidence="1" id="KW-0732">Signal</keyword>
<evidence type="ECO:0000313" key="3">
    <source>
        <dbReference type="Proteomes" id="UP000245362"/>
    </source>
</evidence>
<dbReference type="OrthoDB" id="357294at2"/>
<evidence type="ECO:0000256" key="1">
    <source>
        <dbReference type="SAM" id="SignalP"/>
    </source>
</evidence>
<dbReference type="RefSeq" id="WP_109318306.1">
    <property type="nucleotide sequence ID" value="NZ_QFWT01000001.1"/>
</dbReference>